<evidence type="ECO:0000256" key="1">
    <source>
        <dbReference type="SAM" id="MobiDB-lite"/>
    </source>
</evidence>
<proteinExistence type="predicted"/>
<reference evidence="2" key="1">
    <citation type="submission" date="2018-05" db="EMBL/GenBank/DDBJ databases">
        <authorList>
            <person name="Lanie J.A."/>
            <person name="Ng W.-L."/>
            <person name="Kazmierczak K.M."/>
            <person name="Andrzejewski T.M."/>
            <person name="Davidsen T.M."/>
            <person name="Wayne K.J."/>
            <person name="Tettelin H."/>
            <person name="Glass J.I."/>
            <person name="Rusch D."/>
            <person name="Podicherti R."/>
            <person name="Tsui H.-C.T."/>
            <person name="Winkler M.E."/>
        </authorList>
    </citation>
    <scope>NUCLEOTIDE SEQUENCE</scope>
</reference>
<evidence type="ECO:0000313" key="2">
    <source>
        <dbReference type="EMBL" id="SVC62324.1"/>
    </source>
</evidence>
<dbReference type="AlphaFoldDB" id="A0A382NMB1"/>
<sequence length="28" mass="3050">MTRQARSLAGRARTDRTLPHVTLAGAWG</sequence>
<gene>
    <name evidence="2" type="ORF">METZ01_LOCUS315178</name>
</gene>
<feature type="region of interest" description="Disordered" evidence="1">
    <location>
        <begin position="1"/>
        <end position="28"/>
    </location>
</feature>
<protein>
    <submittedName>
        <fullName evidence="2">Uncharacterized protein</fullName>
    </submittedName>
</protein>
<name>A0A382NMB1_9ZZZZ</name>
<feature type="non-terminal residue" evidence="2">
    <location>
        <position position="28"/>
    </location>
</feature>
<organism evidence="2">
    <name type="scientific">marine metagenome</name>
    <dbReference type="NCBI Taxonomy" id="408172"/>
    <lineage>
        <taxon>unclassified sequences</taxon>
        <taxon>metagenomes</taxon>
        <taxon>ecological metagenomes</taxon>
    </lineage>
</organism>
<dbReference type="EMBL" id="UINC01101484">
    <property type="protein sequence ID" value="SVC62324.1"/>
    <property type="molecule type" value="Genomic_DNA"/>
</dbReference>
<accession>A0A382NMB1</accession>